<feature type="transmembrane region" description="Helical" evidence="2">
    <location>
        <begin position="6"/>
        <end position="33"/>
    </location>
</feature>
<proteinExistence type="predicted"/>
<dbReference type="RefSeq" id="WP_116282437.1">
    <property type="nucleotide sequence ID" value="NZ_NBXA01000014.1"/>
</dbReference>
<evidence type="ECO:0000313" key="3">
    <source>
        <dbReference type="EMBL" id="RFA14239.1"/>
    </source>
</evidence>
<organism evidence="3 4">
    <name type="scientific">Subtercola boreus</name>
    <dbReference type="NCBI Taxonomy" id="120213"/>
    <lineage>
        <taxon>Bacteria</taxon>
        <taxon>Bacillati</taxon>
        <taxon>Actinomycetota</taxon>
        <taxon>Actinomycetes</taxon>
        <taxon>Micrococcales</taxon>
        <taxon>Microbacteriaceae</taxon>
        <taxon>Subtercola</taxon>
    </lineage>
</organism>
<dbReference type="AlphaFoldDB" id="A0A3E0VXN1"/>
<reference evidence="3 4" key="1">
    <citation type="submission" date="2017-04" db="EMBL/GenBank/DDBJ databases">
        <title>Comparative genome analysis of Subtercola boreus.</title>
        <authorList>
            <person name="Cho Y.-J."/>
            <person name="Cho A."/>
            <person name="Kim O.-S."/>
            <person name="Lee J.-I."/>
        </authorList>
    </citation>
    <scope>NUCLEOTIDE SEQUENCE [LARGE SCALE GENOMIC DNA]</scope>
    <source>
        <strain evidence="3 4">P27444</strain>
    </source>
</reference>
<keyword evidence="2" id="KW-1133">Transmembrane helix</keyword>
<comment type="caution">
    <text evidence="3">The sequence shown here is derived from an EMBL/GenBank/DDBJ whole genome shotgun (WGS) entry which is preliminary data.</text>
</comment>
<feature type="region of interest" description="Disordered" evidence="1">
    <location>
        <begin position="48"/>
        <end position="69"/>
    </location>
</feature>
<name>A0A3E0VXN1_9MICO</name>
<accession>A0A3E0VXN1</accession>
<dbReference type="Proteomes" id="UP000256709">
    <property type="component" value="Unassembled WGS sequence"/>
</dbReference>
<keyword evidence="2" id="KW-0472">Membrane</keyword>
<dbReference type="EMBL" id="NBXA01000014">
    <property type="protein sequence ID" value="RFA14239.1"/>
    <property type="molecule type" value="Genomic_DNA"/>
</dbReference>
<evidence type="ECO:0000313" key="4">
    <source>
        <dbReference type="Proteomes" id="UP000256709"/>
    </source>
</evidence>
<sequence length="69" mass="7242">MNWLLAITAVVVAGFTVPTTLVVVIAVVAFGLAAVHAELLRRSCVRNEESPVLQTTGPQSPPSKGKESI</sequence>
<keyword evidence="2" id="KW-0812">Transmembrane</keyword>
<gene>
    <name evidence="3" type="ORF">B7R21_06475</name>
</gene>
<protein>
    <submittedName>
        <fullName evidence="3">Uncharacterized protein</fullName>
    </submittedName>
</protein>
<evidence type="ECO:0000256" key="2">
    <source>
        <dbReference type="SAM" id="Phobius"/>
    </source>
</evidence>
<evidence type="ECO:0000256" key="1">
    <source>
        <dbReference type="SAM" id="MobiDB-lite"/>
    </source>
</evidence>